<reference evidence="2 3" key="1">
    <citation type="submission" date="2018-05" db="EMBL/GenBank/DDBJ databases">
        <authorList>
            <person name="Lanie J.A."/>
            <person name="Ng W.-L."/>
            <person name="Kazmierczak K.M."/>
            <person name="Andrzejewski T.M."/>
            <person name="Davidsen T.M."/>
            <person name="Wayne K.J."/>
            <person name="Tettelin H."/>
            <person name="Glass J.I."/>
            <person name="Rusch D."/>
            <person name="Podicherti R."/>
            <person name="Tsui H.-C.T."/>
            <person name="Winkler M.E."/>
        </authorList>
    </citation>
    <scope>NUCLEOTIDE SEQUENCE [LARGE SCALE GENOMIC DNA]</scope>
    <source>
        <strain evidence="2 3">BUT-10</strain>
    </source>
</reference>
<feature type="transmembrane region" description="Helical" evidence="1">
    <location>
        <begin position="54"/>
        <end position="73"/>
    </location>
</feature>
<keyword evidence="1" id="KW-1133">Transmembrane helix</keyword>
<evidence type="ECO:0000256" key="1">
    <source>
        <dbReference type="SAM" id="Phobius"/>
    </source>
</evidence>
<feature type="transmembrane region" description="Helical" evidence="1">
    <location>
        <begin position="93"/>
        <end position="118"/>
    </location>
</feature>
<keyword evidence="3" id="KW-1185">Reference proteome</keyword>
<organism evidence="2 3">
    <name type="scientific">Phenylobacterium kunshanense</name>
    <dbReference type="NCBI Taxonomy" id="1445034"/>
    <lineage>
        <taxon>Bacteria</taxon>
        <taxon>Pseudomonadati</taxon>
        <taxon>Pseudomonadota</taxon>
        <taxon>Alphaproteobacteria</taxon>
        <taxon>Caulobacterales</taxon>
        <taxon>Caulobacteraceae</taxon>
        <taxon>Phenylobacterium</taxon>
    </lineage>
</organism>
<feature type="transmembrane region" description="Helical" evidence="1">
    <location>
        <begin position="130"/>
        <end position="153"/>
    </location>
</feature>
<dbReference type="OrthoDB" id="7210713at2"/>
<name>A0A328B6I2_9CAUL</name>
<accession>A0A328B6I2</accession>
<dbReference type="Proteomes" id="UP000249524">
    <property type="component" value="Unassembled WGS sequence"/>
</dbReference>
<keyword evidence="1" id="KW-0812">Transmembrane</keyword>
<keyword evidence="1" id="KW-0472">Membrane</keyword>
<evidence type="ECO:0000313" key="2">
    <source>
        <dbReference type="EMBL" id="RAK62990.1"/>
    </source>
</evidence>
<dbReference type="RefSeq" id="WP_111277286.1">
    <property type="nucleotide sequence ID" value="NZ_QFYS01000009.1"/>
</dbReference>
<evidence type="ECO:0000313" key="3">
    <source>
        <dbReference type="Proteomes" id="UP000249524"/>
    </source>
</evidence>
<gene>
    <name evidence="2" type="ORF">DJ019_17085</name>
</gene>
<sequence length="166" mass="16951">MGREFMTILAPAAGLVLAAGAARAEEVAYRLVPASERLTFGDVFADASLEMKTVFAILILSAVGAVAIWAMSLGKVGRGDAAGLATALGRLKIVRAGGTPLGALAAAYVLLWGFIGIANVRPAPAITVMAPGWAEAALAVMLGLLATTVGVLCERHLEARIRRAAA</sequence>
<dbReference type="EMBL" id="QFYS01000009">
    <property type="protein sequence ID" value="RAK62990.1"/>
    <property type="molecule type" value="Genomic_DNA"/>
</dbReference>
<comment type="caution">
    <text evidence="2">The sequence shown here is derived from an EMBL/GenBank/DDBJ whole genome shotgun (WGS) entry which is preliminary data.</text>
</comment>
<dbReference type="AlphaFoldDB" id="A0A328B6I2"/>
<proteinExistence type="predicted"/>
<protein>
    <submittedName>
        <fullName evidence="2">Uncharacterized protein</fullName>
    </submittedName>
</protein>